<dbReference type="Gene3D" id="2.60.120.380">
    <property type="match status" value="1"/>
</dbReference>
<feature type="transmembrane region" description="Helical" evidence="1">
    <location>
        <begin position="21"/>
        <end position="38"/>
    </location>
</feature>
<gene>
    <name evidence="2" type="ORF">METZ01_LOCUS306446</name>
</gene>
<organism evidence="2">
    <name type="scientific">marine metagenome</name>
    <dbReference type="NCBI Taxonomy" id="408172"/>
    <lineage>
        <taxon>unclassified sequences</taxon>
        <taxon>metagenomes</taxon>
        <taxon>ecological metagenomes</taxon>
    </lineage>
</organism>
<reference evidence="2" key="1">
    <citation type="submission" date="2018-05" db="EMBL/GenBank/DDBJ databases">
        <authorList>
            <person name="Lanie J.A."/>
            <person name="Ng W.-L."/>
            <person name="Kazmierczak K.M."/>
            <person name="Andrzejewski T.M."/>
            <person name="Davidsen T.M."/>
            <person name="Wayne K.J."/>
            <person name="Tettelin H."/>
            <person name="Glass J.I."/>
            <person name="Rusch D."/>
            <person name="Podicherti R."/>
            <person name="Tsui H.-C.T."/>
            <person name="Winkler M.E."/>
        </authorList>
    </citation>
    <scope>NUCLEOTIDE SEQUENCE</scope>
</reference>
<sequence>IVVRVRMEISSEIWENVLNNALSFLLIGIVLSICFYISPIEANSRLLSNKVAGEGISSAGSRFSEKRAITTETTHLAPIPWISYEKEINDKFVVADKIILGRKMRGEIGSESDRDCFYVEVFSIMNISFKLETSLRLLIPSSDIGVTVYAEDQETILGAFISSTSKPREINMGLLPGTYNILINRLPTSPFEKDLTYDLTVEPFCTLACWNSLKRFDRYSGEYGLVYEHESLGYTQLPNKADEYYGGTVEGSVIGEDIDAFGYEMVQDGVLNVEFWTSGRSYGKTETLLQSILTVEIFKNVDGVWIVIEKFNSISSELITRNLDVKKGTYLVGISVGGIAEKNLKYYLKVIENEETAVEDDSWGRIKFRSSLYSSR</sequence>
<dbReference type="EMBL" id="UINC01096585">
    <property type="protein sequence ID" value="SVC53592.1"/>
    <property type="molecule type" value="Genomic_DNA"/>
</dbReference>
<name>A0A382N1H5_9ZZZZ</name>
<evidence type="ECO:0000256" key="1">
    <source>
        <dbReference type="SAM" id="Phobius"/>
    </source>
</evidence>
<dbReference type="AlphaFoldDB" id="A0A382N1H5"/>
<keyword evidence="1" id="KW-1133">Transmembrane helix</keyword>
<proteinExistence type="predicted"/>
<feature type="non-terminal residue" evidence="2">
    <location>
        <position position="1"/>
    </location>
</feature>
<protein>
    <submittedName>
        <fullName evidence="2">Uncharacterized protein</fullName>
    </submittedName>
</protein>
<evidence type="ECO:0000313" key="2">
    <source>
        <dbReference type="EMBL" id="SVC53592.1"/>
    </source>
</evidence>
<feature type="non-terminal residue" evidence="2">
    <location>
        <position position="376"/>
    </location>
</feature>
<keyword evidence="1" id="KW-0812">Transmembrane</keyword>
<accession>A0A382N1H5</accession>
<keyword evidence="1" id="KW-0472">Membrane</keyword>